<evidence type="ECO:0000313" key="2">
    <source>
        <dbReference type="EMBL" id="CAA7599932.1"/>
    </source>
</evidence>
<keyword evidence="1 2" id="KW-0812">Transmembrane</keyword>
<reference evidence="3" key="1">
    <citation type="submission" date="2014-11" db="EMBL/GenBank/DDBJ databases">
        <authorList>
            <person name="Hornung B.V."/>
        </authorList>
    </citation>
    <scope>NUCLEOTIDE SEQUENCE</scope>
    <source>
        <strain evidence="3">INE</strain>
    </source>
</reference>
<keyword evidence="1" id="KW-1133">Transmembrane helix</keyword>
<dbReference type="KEGG" id="aacx:DEACI_0571"/>
<feature type="transmembrane region" description="Helical" evidence="1">
    <location>
        <begin position="147"/>
        <end position="168"/>
    </location>
</feature>
<reference evidence="2" key="2">
    <citation type="submission" date="2020-01" db="EMBL/GenBank/DDBJ databases">
        <authorList>
            <person name="Hornung B."/>
        </authorList>
    </citation>
    <scope>NUCLEOTIDE SEQUENCE</scope>
    <source>
        <strain evidence="2">PacBioINE</strain>
    </source>
</reference>
<evidence type="ECO:0000256" key="1">
    <source>
        <dbReference type="SAM" id="Phobius"/>
    </source>
</evidence>
<keyword evidence="4" id="KW-1185">Reference proteome</keyword>
<dbReference type="Proteomes" id="UP000836597">
    <property type="component" value="Chromosome"/>
</dbReference>
<protein>
    <submittedName>
        <fullName evidence="2">Membrane af1562 transmembrane</fullName>
    </submittedName>
</protein>
<feature type="transmembrane region" description="Helical" evidence="1">
    <location>
        <begin position="113"/>
        <end position="135"/>
    </location>
</feature>
<evidence type="ECO:0000313" key="3">
    <source>
        <dbReference type="EMBL" id="CEJ07976.1"/>
    </source>
</evidence>
<dbReference type="EMBL" id="LR746496">
    <property type="protein sequence ID" value="CAA7599932.1"/>
    <property type="molecule type" value="Genomic_DNA"/>
</dbReference>
<dbReference type="AlphaFoldDB" id="A0A8S0WE83"/>
<name>A0A8S0WE83_9FIRM</name>
<feature type="transmembrane region" description="Helical" evidence="1">
    <location>
        <begin position="50"/>
        <end position="70"/>
    </location>
</feature>
<organism evidence="2">
    <name type="scientific">Acididesulfobacillus acetoxydans</name>
    <dbReference type="NCBI Taxonomy" id="1561005"/>
    <lineage>
        <taxon>Bacteria</taxon>
        <taxon>Bacillati</taxon>
        <taxon>Bacillota</taxon>
        <taxon>Clostridia</taxon>
        <taxon>Eubacteriales</taxon>
        <taxon>Peptococcaceae</taxon>
        <taxon>Acididesulfobacillus</taxon>
    </lineage>
</organism>
<accession>A0A8S0WE83</accession>
<gene>
    <name evidence="2" type="ORF">DEACI_0571</name>
    <name evidence="3" type="ORF">DEACI_2451</name>
</gene>
<dbReference type="RefSeq" id="WP_240983683.1">
    <property type="nucleotide sequence ID" value="NZ_CDGJ01000071.1"/>
</dbReference>
<proteinExistence type="predicted"/>
<dbReference type="Proteomes" id="UP001071230">
    <property type="component" value="Unassembled WGS sequence"/>
</dbReference>
<dbReference type="EMBL" id="CDGJ01000071">
    <property type="protein sequence ID" value="CEJ07976.1"/>
    <property type="molecule type" value="Genomic_DNA"/>
</dbReference>
<evidence type="ECO:0000313" key="4">
    <source>
        <dbReference type="Proteomes" id="UP001071230"/>
    </source>
</evidence>
<keyword evidence="1" id="KW-0472">Membrane</keyword>
<sequence length="170" mass="18630">MSSQKVISSGNCEGVAYKQARGTGSLDKGVSEKLRNDSEVSLEQNRYASILLVCSWAGIFVMSVTFLLYMGGLFNPVIEPSQIPRYWQMNVHQYALATHAPNGWTWLGLLNHADYLCLVGLAFLGTVSVLGYVSLLIDYLRKKDVPYIAMVSLEIVVIVLAASGIIHVSS</sequence>